<gene>
    <name evidence="5" type="ORF">B7C51_06050</name>
</gene>
<protein>
    <submittedName>
        <fullName evidence="5">MBL fold metallo-hydrolase</fullName>
    </submittedName>
</protein>
<organism evidence="5 6">
    <name type="scientific">Paenibacillus larvae subsp. pulvifaciens</name>
    <dbReference type="NCBI Taxonomy" id="1477"/>
    <lineage>
        <taxon>Bacteria</taxon>
        <taxon>Bacillati</taxon>
        <taxon>Bacillota</taxon>
        <taxon>Bacilli</taxon>
        <taxon>Bacillales</taxon>
        <taxon>Paenibacillaceae</taxon>
        <taxon>Paenibacillus</taxon>
    </lineage>
</organism>
<dbReference type="Gene3D" id="3.60.15.10">
    <property type="entry name" value="Ribonuclease Z/Hydroxyacylglutathione hydrolase-like"/>
    <property type="match status" value="1"/>
</dbReference>
<evidence type="ECO:0000313" key="5">
    <source>
        <dbReference type="EMBL" id="ARF67473.1"/>
    </source>
</evidence>
<dbReference type="Pfam" id="PF21221">
    <property type="entry name" value="B_lactamase-like_C"/>
    <property type="match status" value="1"/>
</dbReference>
<dbReference type="EMBL" id="CP020557">
    <property type="protein sequence ID" value="ARF67473.1"/>
    <property type="molecule type" value="Genomic_DNA"/>
</dbReference>
<evidence type="ECO:0000256" key="1">
    <source>
        <dbReference type="ARBA" id="ARBA00034221"/>
    </source>
</evidence>
<feature type="domain" description="Metallo-beta-lactamase" evidence="4">
    <location>
        <begin position="27"/>
        <end position="241"/>
    </location>
</feature>
<dbReference type="Pfam" id="PF00753">
    <property type="entry name" value="Lactamase_B"/>
    <property type="match status" value="1"/>
</dbReference>
<evidence type="ECO:0000256" key="3">
    <source>
        <dbReference type="ARBA" id="ARBA00048505"/>
    </source>
</evidence>
<keyword evidence="5" id="KW-0378">Hydrolase</keyword>
<dbReference type="CDD" id="cd07725">
    <property type="entry name" value="TTHA1429-like_MBL-fold"/>
    <property type="match status" value="1"/>
</dbReference>
<dbReference type="SUPFAM" id="SSF56281">
    <property type="entry name" value="Metallo-hydrolase/oxidoreductase"/>
    <property type="match status" value="1"/>
</dbReference>
<comment type="catalytic activity">
    <reaction evidence="1">
        <text>3',5'-cyclic CMP + H2O = CMP + H(+)</text>
        <dbReference type="Rhea" id="RHEA:72675"/>
        <dbReference type="ChEBI" id="CHEBI:15377"/>
        <dbReference type="ChEBI" id="CHEBI:15378"/>
        <dbReference type="ChEBI" id="CHEBI:58003"/>
        <dbReference type="ChEBI" id="CHEBI:60377"/>
    </reaction>
    <physiologicalReaction direction="left-to-right" evidence="1">
        <dbReference type="Rhea" id="RHEA:72676"/>
    </physiologicalReaction>
</comment>
<dbReference type="AlphaFoldDB" id="A0A1V0UQB1"/>
<reference evidence="5 6" key="1">
    <citation type="submission" date="2017-03" db="EMBL/GenBank/DDBJ databases">
        <title>Paenibacillus larvae genome sequencing.</title>
        <authorList>
            <person name="Dingman D.W."/>
        </authorList>
    </citation>
    <scope>NUCLEOTIDE SEQUENCE [LARGE SCALE GENOMIC DNA]</scope>
    <source>
        <strain evidence="5 6">SAG 10367</strain>
    </source>
</reference>
<sequence length="327" mass="36882">MGTKQTLIPIGENRWQVKVPLPFPLRWVNSYVFRGRDGFTVLDPGLHTPESEETWESAMAEIGFRPEDVERIVLTHHHPDHYGMTGWFQERSSAPVFLSAAGCRQVQLLWAPDQPMTRLTVELFIRHGLEPALLEPMTKHLEGFVRHVSPQPLLTPLREGETVRLGDKPYEAIHTPGHALGHLCFYDASAHEIFCGDHVLPKISPNVSFLPAGLDNNPLGAYLGSLLEISRLPVAMAYPGHRDPFAKFGSRCTELIAHHEQRLSLMMGHLRDPFTAYQLCRIVFGERLTVHQLRFAMAETLAHLAVLAETGRAEMLEQGELVTFVRK</sequence>
<dbReference type="InterPro" id="IPR001279">
    <property type="entry name" value="Metallo-B-lactamas"/>
</dbReference>
<evidence type="ECO:0000313" key="6">
    <source>
        <dbReference type="Proteomes" id="UP000192727"/>
    </source>
</evidence>
<dbReference type="InterPro" id="IPR048933">
    <property type="entry name" value="B_lactamase-like_C"/>
</dbReference>
<dbReference type="Proteomes" id="UP000192727">
    <property type="component" value="Chromosome"/>
</dbReference>
<dbReference type="GO" id="GO:0016787">
    <property type="term" value="F:hydrolase activity"/>
    <property type="evidence" value="ECO:0007669"/>
    <property type="project" value="UniProtKB-KW"/>
</dbReference>
<dbReference type="Gene3D" id="1.10.10.10">
    <property type="entry name" value="Winged helix-like DNA-binding domain superfamily/Winged helix DNA-binding domain"/>
    <property type="match status" value="1"/>
</dbReference>
<dbReference type="SMART" id="SM00849">
    <property type="entry name" value="Lactamase_B"/>
    <property type="match status" value="1"/>
</dbReference>
<dbReference type="InterPro" id="IPR036388">
    <property type="entry name" value="WH-like_DNA-bd_sf"/>
</dbReference>
<comment type="function">
    <text evidence="2">Counteracts the endogenous Pycsar antiviral defense system. Phosphodiesterase that enables metal-dependent hydrolysis of host cyclic nucleotide Pycsar defense signals such as cCMP and cUMP.</text>
</comment>
<dbReference type="InterPro" id="IPR036866">
    <property type="entry name" value="RibonucZ/Hydroxyglut_hydro"/>
</dbReference>
<dbReference type="InterPro" id="IPR050662">
    <property type="entry name" value="Sec-metab_biosynth-thioest"/>
</dbReference>
<dbReference type="PANTHER" id="PTHR23131:SF4">
    <property type="entry name" value="METALLO-BETA-LACTAMASE SUPERFAMILY POTEIN"/>
    <property type="match status" value="1"/>
</dbReference>
<evidence type="ECO:0000259" key="4">
    <source>
        <dbReference type="SMART" id="SM00849"/>
    </source>
</evidence>
<name>A0A1V0UQB1_9BACL</name>
<accession>A0A1V0UQB1</accession>
<comment type="catalytic activity">
    <reaction evidence="3">
        <text>3',5'-cyclic UMP + H2O = UMP + H(+)</text>
        <dbReference type="Rhea" id="RHEA:70575"/>
        <dbReference type="ChEBI" id="CHEBI:15377"/>
        <dbReference type="ChEBI" id="CHEBI:15378"/>
        <dbReference type="ChEBI" id="CHEBI:57865"/>
        <dbReference type="ChEBI" id="CHEBI:184387"/>
    </reaction>
    <physiologicalReaction direction="left-to-right" evidence="3">
        <dbReference type="Rhea" id="RHEA:70576"/>
    </physiologicalReaction>
</comment>
<evidence type="ECO:0000256" key="2">
    <source>
        <dbReference type="ARBA" id="ARBA00034301"/>
    </source>
</evidence>
<dbReference type="PANTHER" id="PTHR23131">
    <property type="entry name" value="ENDORIBONUCLEASE LACTB2"/>
    <property type="match status" value="1"/>
</dbReference>
<dbReference type="RefSeq" id="WP_083039175.1">
    <property type="nucleotide sequence ID" value="NZ_CP020557.1"/>
</dbReference>
<proteinExistence type="predicted"/>